<sequence length="494" mass="56645">MPIPAIVQKKVKGTTWYHQRFDGAPLYMVPVCEAEVMREARKPAGTEADVRVGFFTDGKADWYLDMRDVRRGARIVVERAKHDASISTKLLRAWRDDEHAFQKFFDNFSKVRLKMLSDSKLLSLAERWHTLFVRRVTSSAIIDHFALGTDMLIAKMLRAELGGTDKESDFTKIFSTVTAPAHQSFINKAEMELLKIAIKLPSSSKQLAKYQQRYFWLHNNYFRAQELSKKFFQREIERWQNSGANLLAKYKQLRDMPANNVRKKIQLLKKHKLSRHLRTLLKISEDFTWWQDERKRSTFLNIHLGSKILGEMARRRKYNPELMKYLMPFEIKLMFLKGSPSVEDLRKRQRGCVMVVWRGGYCVAIGRDIDRLRHLMFTAKTRDAVRDVRGLSASVGKAVGRVKIVGSVKEINKVNKGDILVAVMTRPDYIIGIKKAAAIVTNEGGITCHAAIVSRELGIPCIIGTKIATEVFKDGDLVEVNANHGVVKKISVHK</sequence>
<dbReference type="InterPro" id="IPR008279">
    <property type="entry name" value="PEP-util_enz_mobile_dom"/>
</dbReference>
<evidence type="ECO:0000256" key="3">
    <source>
        <dbReference type="ARBA" id="ARBA00022840"/>
    </source>
</evidence>
<dbReference type="GO" id="GO:0005524">
    <property type="term" value="F:ATP binding"/>
    <property type="evidence" value="ECO:0007669"/>
    <property type="project" value="UniProtKB-KW"/>
</dbReference>
<dbReference type="Proteomes" id="UP000176846">
    <property type="component" value="Unassembled WGS sequence"/>
</dbReference>
<dbReference type="PANTHER" id="PTHR43030:SF1">
    <property type="entry name" value="PHOSPHOENOLPYRUVATE SYNTHASE"/>
    <property type="match status" value="1"/>
</dbReference>
<evidence type="ECO:0000259" key="4">
    <source>
        <dbReference type="Pfam" id="PF00391"/>
    </source>
</evidence>
<dbReference type="GO" id="GO:0008986">
    <property type="term" value="F:pyruvate, water dikinase activity"/>
    <property type="evidence" value="ECO:0007669"/>
    <property type="project" value="InterPro"/>
</dbReference>
<proteinExistence type="inferred from homology"/>
<gene>
    <name evidence="5" type="ORF">A2936_04015</name>
</gene>
<dbReference type="PANTHER" id="PTHR43030">
    <property type="entry name" value="PHOSPHOENOLPYRUVATE SYNTHASE"/>
    <property type="match status" value="1"/>
</dbReference>
<name>A0A1F7UY89_9BACT</name>
<comment type="similarity">
    <text evidence="1">Belongs to the PEP-utilizing enzyme family.</text>
</comment>
<evidence type="ECO:0000256" key="1">
    <source>
        <dbReference type="ARBA" id="ARBA00007837"/>
    </source>
</evidence>
<evidence type="ECO:0000256" key="2">
    <source>
        <dbReference type="ARBA" id="ARBA00022741"/>
    </source>
</evidence>
<keyword evidence="3" id="KW-0067">ATP-binding</keyword>
<dbReference type="Pfam" id="PF00391">
    <property type="entry name" value="PEP-utilizers"/>
    <property type="match status" value="1"/>
</dbReference>
<evidence type="ECO:0000313" key="6">
    <source>
        <dbReference type="Proteomes" id="UP000176846"/>
    </source>
</evidence>
<feature type="domain" description="PEP-utilising enzyme mobile" evidence="4">
    <location>
        <begin position="415"/>
        <end position="485"/>
    </location>
</feature>
<comment type="caution">
    <text evidence="5">The sequence shown here is derived from an EMBL/GenBank/DDBJ whole genome shotgun (WGS) entry which is preliminary data.</text>
</comment>
<dbReference type="Gene3D" id="3.50.30.10">
    <property type="entry name" value="Phosphohistidine domain"/>
    <property type="match status" value="1"/>
</dbReference>
<evidence type="ECO:0000313" key="5">
    <source>
        <dbReference type="EMBL" id="OGL82724.1"/>
    </source>
</evidence>
<dbReference type="InterPro" id="IPR018274">
    <property type="entry name" value="PEP_util_AS"/>
</dbReference>
<organism evidence="5 6">
    <name type="scientific">Candidatus Uhrbacteria bacterium RIFCSPLOWO2_01_FULL_47_25</name>
    <dbReference type="NCBI Taxonomy" id="1802402"/>
    <lineage>
        <taxon>Bacteria</taxon>
        <taxon>Candidatus Uhriibacteriota</taxon>
    </lineage>
</organism>
<dbReference type="AlphaFoldDB" id="A0A1F7UY89"/>
<dbReference type="PROSITE" id="PS00370">
    <property type="entry name" value="PEP_ENZYMES_PHOS_SITE"/>
    <property type="match status" value="1"/>
</dbReference>
<dbReference type="InterPro" id="IPR006319">
    <property type="entry name" value="PEP_synth"/>
</dbReference>
<reference evidence="5 6" key="1">
    <citation type="journal article" date="2016" name="Nat. Commun.">
        <title>Thousands of microbial genomes shed light on interconnected biogeochemical processes in an aquifer system.</title>
        <authorList>
            <person name="Anantharaman K."/>
            <person name="Brown C.T."/>
            <person name="Hug L.A."/>
            <person name="Sharon I."/>
            <person name="Castelle C.J."/>
            <person name="Probst A.J."/>
            <person name="Thomas B.C."/>
            <person name="Singh A."/>
            <person name="Wilkins M.J."/>
            <person name="Karaoz U."/>
            <person name="Brodie E.L."/>
            <person name="Williams K.H."/>
            <person name="Hubbard S.S."/>
            <person name="Banfield J.F."/>
        </authorList>
    </citation>
    <scope>NUCLEOTIDE SEQUENCE [LARGE SCALE GENOMIC DNA]</scope>
</reference>
<accession>A0A1F7UY89</accession>
<protein>
    <recommendedName>
        <fullName evidence="4">PEP-utilising enzyme mobile domain-containing protein</fullName>
    </recommendedName>
</protein>
<dbReference type="SUPFAM" id="SSF52009">
    <property type="entry name" value="Phosphohistidine domain"/>
    <property type="match status" value="1"/>
</dbReference>
<dbReference type="EMBL" id="MGEK01000011">
    <property type="protein sequence ID" value="OGL82724.1"/>
    <property type="molecule type" value="Genomic_DNA"/>
</dbReference>
<dbReference type="InterPro" id="IPR036637">
    <property type="entry name" value="Phosphohistidine_dom_sf"/>
</dbReference>
<keyword evidence="2" id="KW-0547">Nucleotide-binding</keyword>